<dbReference type="Proteomes" id="UP001240697">
    <property type="component" value="Chromosome"/>
</dbReference>
<keyword evidence="4 7" id="KW-0067">ATP-binding</keyword>
<accession>A0ABY8SX98</accession>
<proteinExistence type="predicted"/>
<dbReference type="PANTHER" id="PTHR19211:SF6">
    <property type="entry name" value="BLL7188 PROTEIN"/>
    <property type="match status" value="1"/>
</dbReference>
<dbReference type="InterPro" id="IPR027417">
    <property type="entry name" value="P-loop_NTPase"/>
</dbReference>
<keyword evidence="8" id="KW-1185">Reference proteome</keyword>
<evidence type="ECO:0000256" key="4">
    <source>
        <dbReference type="ARBA" id="ARBA00022840"/>
    </source>
</evidence>
<reference evidence="7 8" key="1">
    <citation type="submission" date="2023-05" db="EMBL/GenBank/DDBJ databases">
        <authorList>
            <person name="Yin Y."/>
            <person name="Lu Z."/>
        </authorList>
    </citation>
    <scope>NUCLEOTIDE SEQUENCE [LARGE SCALE GENOMIC DNA]</scope>
    <source>
        <strain evidence="7 8">ZM22</strain>
    </source>
</reference>
<evidence type="ECO:0000259" key="6">
    <source>
        <dbReference type="PROSITE" id="PS50893"/>
    </source>
</evidence>
<keyword evidence="3" id="KW-0547">Nucleotide-binding</keyword>
<feature type="region of interest" description="Disordered" evidence="5">
    <location>
        <begin position="255"/>
        <end position="279"/>
    </location>
</feature>
<dbReference type="RefSeq" id="WP_283488705.1">
    <property type="nucleotide sequence ID" value="NZ_CP125947.1"/>
</dbReference>
<dbReference type="SUPFAM" id="SSF52540">
    <property type="entry name" value="P-loop containing nucleoside triphosphate hydrolases"/>
    <property type="match status" value="2"/>
</dbReference>
<gene>
    <name evidence="7" type="ORF">QMY55_11425</name>
</gene>
<dbReference type="Gene3D" id="3.40.50.300">
    <property type="entry name" value="P-loop containing nucleotide triphosphate hydrolases"/>
    <property type="match status" value="2"/>
</dbReference>
<evidence type="ECO:0000256" key="5">
    <source>
        <dbReference type="SAM" id="MobiDB-lite"/>
    </source>
</evidence>
<dbReference type="EMBL" id="CP125947">
    <property type="protein sequence ID" value="WHS67678.1"/>
    <property type="molecule type" value="Genomic_DNA"/>
</dbReference>
<dbReference type="InterPro" id="IPR050611">
    <property type="entry name" value="ABCF"/>
</dbReference>
<feature type="domain" description="ABC transporter" evidence="6">
    <location>
        <begin position="6"/>
        <end position="247"/>
    </location>
</feature>
<dbReference type="SMART" id="SM00382">
    <property type="entry name" value="AAA"/>
    <property type="match status" value="2"/>
</dbReference>
<protein>
    <submittedName>
        <fullName evidence="7">ATP-binding cassette domain-containing protein</fullName>
    </submittedName>
</protein>
<feature type="compositionally biased region" description="Basic and acidic residues" evidence="5">
    <location>
        <begin position="255"/>
        <end position="274"/>
    </location>
</feature>
<dbReference type="PANTHER" id="PTHR19211">
    <property type="entry name" value="ATP-BINDING TRANSPORT PROTEIN-RELATED"/>
    <property type="match status" value="1"/>
</dbReference>
<dbReference type="GO" id="GO:0005524">
    <property type="term" value="F:ATP binding"/>
    <property type="evidence" value="ECO:0007669"/>
    <property type="project" value="UniProtKB-KW"/>
</dbReference>
<dbReference type="Pfam" id="PF00005">
    <property type="entry name" value="ABC_tran"/>
    <property type="match status" value="2"/>
</dbReference>
<organism evidence="7 8">
    <name type="scientific">Comamonas resistens</name>
    <dbReference type="NCBI Taxonomy" id="3046670"/>
    <lineage>
        <taxon>Bacteria</taxon>
        <taxon>Pseudomonadati</taxon>
        <taxon>Pseudomonadota</taxon>
        <taxon>Betaproteobacteria</taxon>
        <taxon>Burkholderiales</taxon>
        <taxon>Comamonadaceae</taxon>
        <taxon>Comamonas</taxon>
    </lineage>
</organism>
<dbReference type="InterPro" id="IPR003439">
    <property type="entry name" value="ABC_transporter-like_ATP-bd"/>
</dbReference>
<keyword evidence="1" id="KW-0472">Membrane</keyword>
<evidence type="ECO:0000256" key="2">
    <source>
        <dbReference type="ARBA" id="ARBA00022737"/>
    </source>
</evidence>
<name>A0ABY8SX98_9BURK</name>
<evidence type="ECO:0000313" key="7">
    <source>
        <dbReference type="EMBL" id="WHS67678.1"/>
    </source>
</evidence>
<keyword evidence="2" id="KW-0677">Repeat</keyword>
<feature type="domain" description="ABC transporter" evidence="6">
    <location>
        <begin position="341"/>
        <end position="547"/>
    </location>
</feature>
<evidence type="ECO:0000256" key="1">
    <source>
        <dbReference type="ARBA" id="ARBA00022475"/>
    </source>
</evidence>
<sequence length="547" mass="59723">MTEPRLTLNSVSYALPNGRQLFSDLCCTFGAQHTALVGRNGVGKSVLARILAGQIAPTSGSITTSGLLHYLPQNPLAATPHASVAALAGMETALQALMRIEQGSSEARDFELLAERWDIRQQFQTLLAQIGLPALQPQTPASQLSGGQAMRVALAGARLSAADFLILDEPSNHLDAISRAALARDLQQWRGGLLLISHDKVLLKHMQVIAEMSPSAITVYGGSYAFYEQAQRQQSQNAQDELARLKLERSRTEQALRNQQERQSRRQARGDRIGKSGNQAKILLDANKERAQSSGGKLATQHAAKREALNQDVREAAQALHRQVDWQAGSIHWHLPQGLNARADRIVAELRDVQLPYTPPHKPLNLALRADQRVAICGPNGCGKSTLLQVLAGQLLAPSGQRLMHGSFALLDQGQSLLQPQLSVLKQLQAASPRTPESLQRMRLAQLGLDARHIDQPNALLSGGERLKAAMACALYADEDEQSALPILLLDEPDNHLDLPSQQALQALLVQYPGPLVVVSHDEALLQAIHLTHRLDWAGDEWLWMEV</sequence>
<keyword evidence="1" id="KW-1003">Cell membrane</keyword>
<dbReference type="PROSITE" id="PS50893">
    <property type="entry name" value="ABC_TRANSPORTER_2"/>
    <property type="match status" value="2"/>
</dbReference>
<evidence type="ECO:0000256" key="3">
    <source>
        <dbReference type="ARBA" id="ARBA00022741"/>
    </source>
</evidence>
<dbReference type="InterPro" id="IPR003593">
    <property type="entry name" value="AAA+_ATPase"/>
</dbReference>
<evidence type="ECO:0000313" key="8">
    <source>
        <dbReference type="Proteomes" id="UP001240697"/>
    </source>
</evidence>